<protein>
    <submittedName>
        <fullName evidence="2">Stress responsive A/B Barrel Domain</fullName>
    </submittedName>
</protein>
<dbReference type="RefSeq" id="WP_097061721.1">
    <property type="nucleotide sequence ID" value="NZ_BMLC01000004.1"/>
</dbReference>
<accession>A0A2C9A1X6</accession>
<dbReference type="SMART" id="SM00886">
    <property type="entry name" value="Dabb"/>
    <property type="match status" value="1"/>
</dbReference>
<keyword evidence="3" id="KW-1185">Reference proteome</keyword>
<evidence type="ECO:0000313" key="2">
    <source>
        <dbReference type="EMBL" id="SOE72962.1"/>
    </source>
</evidence>
<dbReference type="Proteomes" id="UP000219440">
    <property type="component" value="Unassembled WGS sequence"/>
</dbReference>
<dbReference type="PANTHER" id="PTHR37832">
    <property type="entry name" value="BLL2683 PROTEIN"/>
    <property type="match status" value="1"/>
</dbReference>
<gene>
    <name evidence="2" type="ORF">SAMN06296378_2679</name>
</gene>
<evidence type="ECO:0000259" key="1">
    <source>
        <dbReference type="PROSITE" id="PS51502"/>
    </source>
</evidence>
<feature type="domain" description="Stress-response A/B barrel" evidence="1">
    <location>
        <begin position="2"/>
        <end position="97"/>
    </location>
</feature>
<dbReference type="SUPFAM" id="SSF54909">
    <property type="entry name" value="Dimeric alpha+beta barrel"/>
    <property type="match status" value="1"/>
</dbReference>
<dbReference type="Gene3D" id="3.30.70.100">
    <property type="match status" value="1"/>
</dbReference>
<name>A0A2C9A1X6_9MICO</name>
<dbReference type="AlphaFoldDB" id="A0A2C9A1X6"/>
<evidence type="ECO:0000313" key="3">
    <source>
        <dbReference type="Proteomes" id="UP000219440"/>
    </source>
</evidence>
<dbReference type="PROSITE" id="PS51502">
    <property type="entry name" value="S_R_A_B_BARREL"/>
    <property type="match status" value="1"/>
</dbReference>
<proteinExistence type="predicted"/>
<organism evidence="2 3">
    <name type="scientific">Salinibacterium xinjiangense</name>
    <dbReference type="NCBI Taxonomy" id="386302"/>
    <lineage>
        <taxon>Bacteria</taxon>
        <taxon>Bacillati</taxon>
        <taxon>Actinomycetota</taxon>
        <taxon>Actinomycetes</taxon>
        <taxon>Micrococcales</taxon>
        <taxon>Microbacteriaceae</taxon>
        <taxon>Salinibacterium</taxon>
    </lineage>
</organism>
<dbReference type="OrthoDB" id="6637496at2"/>
<dbReference type="InterPro" id="IPR013097">
    <property type="entry name" value="Dabb"/>
</dbReference>
<dbReference type="Pfam" id="PF07876">
    <property type="entry name" value="Dabb"/>
    <property type="match status" value="1"/>
</dbReference>
<reference evidence="2 3" key="1">
    <citation type="submission" date="2017-09" db="EMBL/GenBank/DDBJ databases">
        <authorList>
            <person name="Ehlers B."/>
            <person name="Leendertz F.H."/>
        </authorList>
    </citation>
    <scope>NUCLEOTIDE SEQUENCE [LARGE SCALE GENOMIC DNA]</scope>
    <source>
        <strain evidence="2 3">CGMCC 1.05381</strain>
    </source>
</reference>
<dbReference type="InterPro" id="IPR011008">
    <property type="entry name" value="Dimeric_a/b-barrel"/>
</dbReference>
<dbReference type="PANTHER" id="PTHR37832:SF1">
    <property type="entry name" value="STRESS-RESPONSE A_B BARREL DOMAIN-CONTAINING PROTEIN"/>
    <property type="match status" value="1"/>
</dbReference>
<dbReference type="EMBL" id="OCST01000005">
    <property type="protein sequence ID" value="SOE72962.1"/>
    <property type="molecule type" value="Genomic_DNA"/>
</dbReference>
<sequence>MIRHIVTWKLKAQDDAAKAAAVAAIAKVLEPLVDVVPGIRSLDVRQNVAYFEKNWDVLVIGDYESLDALDAYQLHPDHKAAAAVVREHVTERSSIDFEV</sequence>